<gene>
    <name evidence="3" type="ORF">JCM17207_20790</name>
</gene>
<evidence type="ECO:0000256" key="1">
    <source>
        <dbReference type="ARBA" id="ARBA00023125"/>
    </source>
</evidence>
<dbReference type="GO" id="GO:0003677">
    <property type="term" value="F:DNA binding"/>
    <property type="evidence" value="ECO:0007669"/>
    <property type="project" value="UniProtKB-KW"/>
</dbReference>
<name>A0AA37IZY9_9FIRM</name>
<dbReference type="PANTHER" id="PTHR46558">
    <property type="entry name" value="TRACRIPTIONAL REGULATORY PROTEIN-RELATED-RELATED"/>
    <property type="match status" value="1"/>
</dbReference>
<dbReference type="Gene3D" id="1.10.260.40">
    <property type="entry name" value="lambda repressor-like DNA-binding domains"/>
    <property type="match status" value="1"/>
</dbReference>
<dbReference type="PANTHER" id="PTHR46558:SF11">
    <property type="entry name" value="HTH-TYPE TRANSCRIPTIONAL REGULATOR XRE"/>
    <property type="match status" value="1"/>
</dbReference>
<dbReference type="InterPro" id="IPR001387">
    <property type="entry name" value="Cro/C1-type_HTH"/>
</dbReference>
<keyword evidence="4" id="KW-1185">Reference proteome</keyword>
<proteinExistence type="predicted"/>
<dbReference type="EMBL" id="BQKV01000098">
    <property type="protein sequence ID" value="GJN65454.1"/>
    <property type="molecule type" value="Genomic_DNA"/>
</dbReference>
<dbReference type="CDD" id="cd00093">
    <property type="entry name" value="HTH_XRE"/>
    <property type="match status" value="1"/>
</dbReference>
<dbReference type="PROSITE" id="PS50943">
    <property type="entry name" value="HTH_CROC1"/>
    <property type="match status" value="1"/>
</dbReference>
<dbReference type="Pfam" id="PF01381">
    <property type="entry name" value="HTH_3"/>
    <property type="match status" value="1"/>
</dbReference>
<protein>
    <recommendedName>
        <fullName evidence="2">HTH cro/C1-type domain-containing protein</fullName>
    </recommendedName>
</protein>
<organism evidence="3 4">
    <name type="scientific">Faecalibacterium gallinarum</name>
    <dbReference type="NCBI Taxonomy" id="2903556"/>
    <lineage>
        <taxon>Bacteria</taxon>
        <taxon>Bacillati</taxon>
        <taxon>Bacillota</taxon>
        <taxon>Clostridia</taxon>
        <taxon>Eubacteriales</taxon>
        <taxon>Oscillospiraceae</taxon>
        <taxon>Faecalibacterium</taxon>
    </lineage>
</organism>
<dbReference type="Proteomes" id="UP001055185">
    <property type="component" value="Unassembled WGS sequence"/>
</dbReference>
<dbReference type="SUPFAM" id="SSF47413">
    <property type="entry name" value="lambda repressor-like DNA-binding domains"/>
    <property type="match status" value="1"/>
</dbReference>
<evidence type="ECO:0000313" key="4">
    <source>
        <dbReference type="Proteomes" id="UP001055185"/>
    </source>
</evidence>
<dbReference type="RefSeq" id="WP_238317671.1">
    <property type="nucleotide sequence ID" value="NZ_BQKV01000098.1"/>
</dbReference>
<evidence type="ECO:0000259" key="2">
    <source>
        <dbReference type="PROSITE" id="PS50943"/>
    </source>
</evidence>
<evidence type="ECO:0000313" key="3">
    <source>
        <dbReference type="EMBL" id="GJN65454.1"/>
    </source>
</evidence>
<comment type="caution">
    <text evidence="3">The sequence shown here is derived from an EMBL/GenBank/DDBJ whole genome shotgun (WGS) entry which is preliminary data.</text>
</comment>
<dbReference type="SMART" id="SM00530">
    <property type="entry name" value="HTH_XRE"/>
    <property type="match status" value="1"/>
</dbReference>
<dbReference type="AlphaFoldDB" id="A0AA37IZY9"/>
<accession>A0AA37IZY9</accession>
<reference evidence="3" key="1">
    <citation type="journal article" date="2022" name="Int. J. Syst. Evol. Microbiol.">
        <title>Genome-based, phenotypic and chemotaxonomic classification of Faecalibacterium strains: proposal of three novel species Faecalibacterium duncaniae sp. nov., Faecalibacterium hattorii sp. nov. and Faecalibacterium gallinarum sp. nov. .</title>
        <authorList>
            <person name="Sakamoto M."/>
            <person name="Sakurai N."/>
            <person name="Tanno H."/>
            <person name="Iino T."/>
            <person name="Ohkuma M."/>
            <person name="Endo A."/>
        </authorList>
    </citation>
    <scope>NUCLEOTIDE SEQUENCE</scope>
    <source>
        <strain evidence="3">JCM 17207</strain>
    </source>
</reference>
<keyword evidence="1" id="KW-0238">DNA-binding</keyword>
<dbReference type="InterPro" id="IPR010982">
    <property type="entry name" value="Lambda_DNA-bd_dom_sf"/>
</dbReference>
<sequence length="156" mass="16844">MDELNNIATTISTARRAKGLTQGQLAAQLGINRTTLALWELGRTVPSFNNMQKLVDFLELPHELLEALDKGRHTRRLDTTVGKLQSQVDAITQQGGGSGLTILLDDTASVARLCKALEALDKLPVGSPQYLEQLQAAFNASVKVFKSATKGGDVEE</sequence>
<feature type="domain" description="HTH cro/C1-type" evidence="2">
    <location>
        <begin position="11"/>
        <end position="65"/>
    </location>
</feature>